<keyword evidence="1" id="KW-0812">Transmembrane</keyword>
<protein>
    <submittedName>
        <fullName evidence="2">Uncharacterized protein</fullName>
    </submittedName>
</protein>
<dbReference type="Proteomes" id="UP000176244">
    <property type="component" value="Unassembled WGS sequence"/>
</dbReference>
<evidence type="ECO:0000313" key="2">
    <source>
        <dbReference type="EMBL" id="OFV71512.1"/>
    </source>
</evidence>
<keyword evidence="1" id="KW-1133">Transmembrane helix</keyword>
<feature type="transmembrane region" description="Helical" evidence="1">
    <location>
        <begin position="20"/>
        <end position="39"/>
    </location>
</feature>
<gene>
    <name evidence="2" type="ORF">ACWI_10120</name>
</gene>
<proteinExistence type="predicted"/>
<accession>A0A1F2PL98</accession>
<dbReference type="EMBL" id="LKEU01000020">
    <property type="protein sequence ID" value="OFV71512.1"/>
    <property type="molecule type" value="Genomic_DNA"/>
</dbReference>
<dbReference type="OrthoDB" id="1778797at2"/>
<evidence type="ECO:0000256" key="1">
    <source>
        <dbReference type="SAM" id="Phobius"/>
    </source>
</evidence>
<name>A0A1F2PL98_9FIRM</name>
<reference evidence="2 3" key="1">
    <citation type="submission" date="2015-09" db="EMBL/GenBank/DDBJ databases">
        <title>Genome sequence of Acetobacterium wieringae DSM 1911.</title>
        <authorList>
            <person name="Poehlein A."/>
            <person name="Bengelsdorf F.R."/>
            <person name="Schiel-Bengelsdorf B."/>
            <person name="Duerre P."/>
            <person name="Daniel R."/>
        </authorList>
    </citation>
    <scope>NUCLEOTIDE SEQUENCE [LARGE SCALE GENOMIC DNA]</scope>
    <source>
        <strain evidence="2 3">DSM 1911</strain>
    </source>
</reference>
<dbReference type="RefSeq" id="WP_070370354.1">
    <property type="nucleotide sequence ID" value="NZ_LKEU01000020.1"/>
</dbReference>
<evidence type="ECO:0000313" key="3">
    <source>
        <dbReference type="Proteomes" id="UP000176244"/>
    </source>
</evidence>
<organism evidence="2 3">
    <name type="scientific">Acetobacterium wieringae</name>
    <dbReference type="NCBI Taxonomy" id="52694"/>
    <lineage>
        <taxon>Bacteria</taxon>
        <taxon>Bacillati</taxon>
        <taxon>Bacillota</taxon>
        <taxon>Clostridia</taxon>
        <taxon>Eubacteriales</taxon>
        <taxon>Eubacteriaceae</taxon>
        <taxon>Acetobacterium</taxon>
    </lineage>
</organism>
<dbReference type="STRING" id="52694.ACWI_10120"/>
<sequence length="83" mass="9461">MFTEFVWVTGTVKLLTDASLALYIVLPLLALIVIGWNVVKRLQADDHEKIKYKENMKTTLFYLVIGMTVNGFITMVLSYFPSS</sequence>
<comment type="caution">
    <text evidence="2">The sequence shown here is derived from an EMBL/GenBank/DDBJ whole genome shotgun (WGS) entry which is preliminary data.</text>
</comment>
<keyword evidence="1" id="KW-0472">Membrane</keyword>
<dbReference type="AlphaFoldDB" id="A0A1F2PL98"/>
<feature type="transmembrane region" description="Helical" evidence="1">
    <location>
        <begin position="60"/>
        <end position="80"/>
    </location>
</feature>